<comment type="caution">
    <text evidence="4">The sequence shown here is derived from an EMBL/GenBank/DDBJ whole genome shotgun (WGS) entry which is preliminary data.</text>
</comment>
<feature type="domain" description="UspA" evidence="3">
    <location>
        <begin position="1"/>
        <end position="139"/>
    </location>
</feature>
<evidence type="ECO:0000313" key="4">
    <source>
        <dbReference type="EMBL" id="MCK6256157.1"/>
    </source>
</evidence>
<dbReference type="PANTHER" id="PTHR46268">
    <property type="entry name" value="STRESS RESPONSE PROTEIN NHAX"/>
    <property type="match status" value="1"/>
</dbReference>
<dbReference type="GO" id="GO:0005737">
    <property type="term" value="C:cytoplasm"/>
    <property type="evidence" value="ECO:0007669"/>
    <property type="project" value="UniProtKB-SubCell"/>
</dbReference>
<dbReference type="Gene3D" id="3.40.50.620">
    <property type="entry name" value="HUPs"/>
    <property type="match status" value="1"/>
</dbReference>
<keyword evidence="5" id="KW-1185">Reference proteome</keyword>
<dbReference type="EMBL" id="JAIWJX010000002">
    <property type="protein sequence ID" value="MCK6256157.1"/>
    <property type="molecule type" value="Genomic_DNA"/>
</dbReference>
<evidence type="ECO:0000259" key="3">
    <source>
        <dbReference type="Pfam" id="PF00582"/>
    </source>
</evidence>
<protein>
    <recommendedName>
        <fullName evidence="2">Universal stress protein</fullName>
    </recommendedName>
</protein>
<comment type="subcellular location">
    <subcellularLocation>
        <location evidence="2">Cytoplasm</location>
    </subcellularLocation>
</comment>
<dbReference type="Proteomes" id="UP001139011">
    <property type="component" value="Unassembled WGS sequence"/>
</dbReference>
<dbReference type="PRINTS" id="PR01438">
    <property type="entry name" value="UNVRSLSTRESS"/>
</dbReference>
<sequence length="139" mass="15436">MYNKILIAFDGSAPSARALQHGVELAHKMNTEMVTILHVNKNLPLQEPLLNFDLDEIMEEEDKELLQPATQYLSESGIPYETHAYNGEPSQIITSYAKEHEYDVIVMGSTGKGFIKEALLGSVSHQVAHTAECPVIIVK</sequence>
<keyword evidence="2" id="KW-0963">Cytoplasm</keyword>
<dbReference type="InterPro" id="IPR006016">
    <property type="entry name" value="UspA"/>
</dbReference>
<dbReference type="InterPro" id="IPR006015">
    <property type="entry name" value="Universal_stress_UspA"/>
</dbReference>
<name>A0A9X1X8L7_9BACL</name>
<dbReference type="InterPro" id="IPR014729">
    <property type="entry name" value="Rossmann-like_a/b/a_fold"/>
</dbReference>
<gene>
    <name evidence="4" type="ORF">LCY76_06015</name>
</gene>
<evidence type="ECO:0000256" key="1">
    <source>
        <dbReference type="ARBA" id="ARBA00008791"/>
    </source>
</evidence>
<dbReference type="RefSeq" id="WP_248251864.1">
    <property type="nucleotide sequence ID" value="NZ_JAIWJX010000002.1"/>
</dbReference>
<reference evidence="4" key="1">
    <citation type="submission" date="2021-09" db="EMBL/GenBank/DDBJ databases">
        <title>Genome analysis of Fictibacillus sp. KIGAM418 isolated from marine sediment.</title>
        <authorList>
            <person name="Seo M.-J."/>
            <person name="Cho E.-S."/>
            <person name="Hwang C.Y."/>
        </authorList>
    </citation>
    <scope>NUCLEOTIDE SEQUENCE</scope>
    <source>
        <strain evidence="4">KIGAM418</strain>
    </source>
</reference>
<dbReference type="AlphaFoldDB" id="A0A9X1X8L7"/>
<dbReference type="Pfam" id="PF00582">
    <property type="entry name" value="Usp"/>
    <property type="match status" value="1"/>
</dbReference>
<accession>A0A9X1X8L7</accession>
<dbReference type="PANTHER" id="PTHR46268:SF15">
    <property type="entry name" value="UNIVERSAL STRESS PROTEIN HP_0031"/>
    <property type="match status" value="1"/>
</dbReference>
<dbReference type="PIRSF" id="PIRSF006276">
    <property type="entry name" value="UspA"/>
    <property type="match status" value="1"/>
</dbReference>
<dbReference type="CDD" id="cd00293">
    <property type="entry name" value="USP-like"/>
    <property type="match status" value="1"/>
</dbReference>
<evidence type="ECO:0000313" key="5">
    <source>
        <dbReference type="Proteomes" id="UP001139011"/>
    </source>
</evidence>
<dbReference type="SUPFAM" id="SSF52402">
    <property type="entry name" value="Adenine nucleotide alpha hydrolases-like"/>
    <property type="match status" value="1"/>
</dbReference>
<proteinExistence type="inferred from homology"/>
<organism evidence="4 5">
    <name type="scientific">Fictibacillus marinisediminis</name>
    <dbReference type="NCBI Taxonomy" id="2878389"/>
    <lineage>
        <taxon>Bacteria</taxon>
        <taxon>Bacillati</taxon>
        <taxon>Bacillota</taxon>
        <taxon>Bacilli</taxon>
        <taxon>Bacillales</taxon>
        <taxon>Fictibacillaceae</taxon>
        <taxon>Fictibacillus</taxon>
    </lineage>
</organism>
<evidence type="ECO:0000256" key="2">
    <source>
        <dbReference type="PIRNR" id="PIRNR006276"/>
    </source>
</evidence>
<comment type="similarity">
    <text evidence="1 2">Belongs to the universal stress protein A family.</text>
</comment>